<dbReference type="InterPro" id="IPR025420">
    <property type="entry name" value="DUF4143"/>
</dbReference>
<reference evidence="3" key="1">
    <citation type="submission" date="2017-09" db="EMBL/GenBank/DDBJ databases">
        <title>Depth-based differentiation of microbial function through sediment-hosted aquifers and enrichment of novel symbionts in the deep terrestrial subsurface.</title>
        <authorList>
            <person name="Probst A.J."/>
            <person name="Ladd B."/>
            <person name="Jarett J.K."/>
            <person name="Geller-Mcgrath D.E."/>
            <person name="Sieber C.M.K."/>
            <person name="Emerson J.B."/>
            <person name="Anantharaman K."/>
            <person name="Thomas B.C."/>
            <person name="Malmstrom R."/>
            <person name="Stieglmeier M."/>
            <person name="Klingl A."/>
            <person name="Woyke T."/>
            <person name="Ryan C.M."/>
            <person name="Banfield J.F."/>
        </authorList>
    </citation>
    <scope>NUCLEOTIDE SEQUENCE [LARGE SCALE GENOMIC DNA]</scope>
</reference>
<dbReference type="Pfam" id="PF13173">
    <property type="entry name" value="AAA_14"/>
    <property type="match status" value="1"/>
</dbReference>
<dbReference type="PANTHER" id="PTHR43566:SF1">
    <property type="entry name" value="AAA+ ATPASE DOMAIN-CONTAINING PROTEIN"/>
    <property type="match status" value="1"/>
</dbReference>
<evidence type="ECO:0000259" key="1">
    <source>
        <dbReference type="SMART" id="SM00382"/>
    </source>
</evidence>
<accession>A0A2M6XDQ4</accession>
<dbReference type="AlphaFoldDB" id="A0A2M6XDQ4"/>
<dbReference type="Proteomes" id="UP000228996">
    <property type="component" value="Unassembled WGS sequence"/>
</dbReference>
<gene>
    <name evidence="2" type="ORF">COT44_01460</name>
</gene>
<organism evidence="2 3">
    <name type="scientific">Candidatus Shapirobacteria bacterium CG08_land_8_20_14_0_20_39_18</name>
    <dbReference type="NCBI Taxonomy" id="1974883"/>
    <lineage>
        <taxon>Bacteria</taxon>
        <taxon>Candidatus Shapironibacteriota</taxon>
    </lineage>
</organism>
<dbReference type="CDD" id="cd00009">
    <property type="entry name" value="AAA"/>
    <property type="match status" value="1"/>
</dbReference>
<dbReference type="Gene3D" id="3.40.50.300">
    <property type="entry name" value="P-loop containing nucleotide triphosphate hydrolases"/>
    <property type="match status" value="1"/>
</dbReference>
<comment type="caution">
    <text evidence="2">The sequence shown here is derived from an EMBL/GenBank/DDBJ whole genome shotgun (WGS) entry which is preliminary data.</text>
</comment>
<dbReference type="PANTHER" id="PTHR43566">
    <property type="entry name" value="CONSERVED PROTEIN"/>
    <property type="match status" value="1"/>
</dbReference>
<protein>
    <recommendedName>
        <fullName evidence="1">AAA+ ATPase domain-containing protein</fullName>
    </recommendedName>
</protein>
<dbReference type="InterPro" id="IPR027417">
    <property type="entry name" value="P-loop_NTPase"/>
</dbReference>
<evidence type="ECO:0000313" key="3">
    <source>
        <dbReference type="Proteomes" id="UP000228996"/>
    </source>
</evidence>
<feature type="domain" description="AAA+ ATPase" evidence="1">
    <location>
        <begin position="20"/>
        <end position="126"/>
    </location>
</feature>
<dbReference type="InterPro" id="IPR003593">
    <property type="entry name" value="AAA+_ATPase"/>
</dbReference>
<dbReference type="SUPFAM" id="SSF52540">
    <property type="entry name" value="P-loop containing nucleoside triphosphate hydrolases"/>
    <property type="match status" value="1"/>
</dbReference>
<dbReference type="SMART" id="SM00382">
    <property type="entry name" value="AAA"/>
    <property type="match status" value="1"/>
</dbReference>
<evidence type="ECO:0000313" key="2">
    <source>
        <dbReference type="EMBL" id="PIU03805.1"/>
    </source>
</evidence>
<dbReference type="Pfam" id="PF13635">
    <property type="entry name" value="DUF4143"/>
    <property type="match status" value="1"/>
</dbReference>
<sequence>MDMIERKIENTISKYLKGNENKILFVWGPRRSGKTTLINKLAQELKVTKFNFDLQSDREKFAPRREILETIVKENKVILIDEVQNYPEATVMLKILFDEFKIKIIATGSSELRRKSSKEFDTLAGRFNEIYCLPLSVFEVLENEKPKASEMGEFKIKLAKKLQIYGAYPEVYSKDNLSEKERIDLLQHMLDAYVLKDVIDIYDLKNTKLAKDILTKIALQLGSEVSVREIADSLGASPSTVSNYIEIFIKNYILISLPSFKTNIRKAVSENRKLYFYDLGIRNILIQDFRDLELRQDKGGVFENFIISELEKTRKIQNAKINTYFYREYGGKEVDIVIEDYKKKYTTIEIKSKNGVAKKIFPFPNIPEIITSQNYLEKIAIVLKGK</sequence>
<name>A0A2M6XDQ4_9BACT</name>
<dbReference type="EMBL" id="PEYO01000006">
    <property type="protein sequence ID" value="PIU03805.1"/>
    <property type="molecule type" value="Genomic_DNA"/>
</dbReference>
<proteinExistence type="predicted"/>
<dbReference type="InterPro" id="IPR041682">
    <property type="entry name" value="AAA_14"/>
</dbReference>